<sequence>MADYRVIARPNCSLSPRGRVAVVALIASFSLLVAIGFSLIGAWLVLPFAGLELLALAYAFYHIHCHAEDYESITIAGDHLAVEKRDYKNVSQIVFNRYWARVTLRELPGGEQCLLLRSHGKEVEFGRRFMDNQQRIALARQLKQRVGVVT</sequence>
<feature type="transmembrane region" description="Helical" evidence="1">
    <location>
        <begin position="20"/>
        <end position="46"/>
    </location>
</feature>
<comment type="caution">
    <text evidence="2">The sequence shown here is derived from an EMBL/GenBank/DDBJ whole genome shotgun (WGS) entry which is preliminary data.</text>
</comment>
<dbReference type="Pfam" id="PF10003">
    <property type="entry name" value="DUF2244"/>
    <property type="match status" value="1"/>
</dbReference>
<protein>
    <submittedName>
        <fullName evidence="2">DUF2244 domain-containing protein</fullName>
    </submittedName>
</protein>
<evidence type="ECO:0000313" key="3">
    <source>
        <dbReference type="Proteomes" id="UP000275137"/>
    </source>
</evidence>
<proteinExistence type="predicted"/>
<keyword evidence="1" id="KW-0812">Transmembrane</keyword>
<organism evidence="2 3">
    <name type="scientific">Pseudomethylobacillus aquaticus</name>
    <dbReference type="NCBI Taxonomy" id="2676064"/>
    <lineage>
        <taxon>Bacteria</taxon>
        <taxon>Pseudomonadati</taxon>
        <taxon>Pseudomonadota</taxon>
        <taxon>Betaproteobacteria</taxon>
        <taxon>Nitrosomonadales</taxon>
        <taxon>Methylophilaceae</taxon>
        <taxon>Pseudomethylobacillus</taxon>
    </lineage>
</organism>
<reference evidence="2 3" key="1">
    <citation type="submission" date="2018-10" db="EMBL/GenBank/DDBJ databases">
        <authorList>
            <person name="Chen W.-M."/>
        </authorList>
    </citation>
    <scope>NUCLEOTIDE SEQUENCE [LARGE SCALE GENOMIC DNA]</scope>
    <source>
        <strain evidence="2 3">H-5</strain>
    </source>
</reference>
<dbReference type="EMBL" id="RJVP01000003">
    <property type="protein sequence ID" value="ROH86254.1"/>
    <property type="molecule type" value="Genomic_DNA"/>
</dbReference>
<dbReference type="Proteomes" id="UP000275137">
    <property type="component" value="Unassembled WGS sequence"/>
</dbReference>
<name>A0A3N0V123_9PROT</name>
<evidence type="ECO:0000313" key="2">
    <source>
        <dbReference type="EMBL" id="ROH86254.1"/>
    </source>
</evidence>
<dbReference type="AlphaFoldDB" id="A0A3N0V123"/>
<evidence type="ECO:0000256" key="1">
    <source>
        <dbReference type="SAM" id="Phobius"/>
    </source>
</evidence>
<dbReference type="RefSeq" id="WP_123237317.1">
    <property type="nucleotide sequence ID" value="NZ_RJVP01000003.1"/>
</dbReference>
<accession>A0A3N0V123</accession>
<gene>
    <name evidence="2" type="ORF">ED236_07385</name>
</gene>
<keyword evidence="1" id="KW-1133">Transmembrane helix</keyword>
<dbReference type="InterPro" id="IPR019253">
    <property type="entry name" value="DUF2244_TM"/>
</dbReference>
<keyword evidence="3" id="KW-1185">Reference proteome</keyword>
<keyword evidence="1" id="KW-0472">Membrane</keyword>